<dbReference type="GO" id="GO:0019354">
    <property type="term" value="P:siroheme biosynthetic process"/>
    <property type="evidence" value="ECO:0007669"/>
    <property type="project" value="InterPro"/>
</dbReference>
<dbReference type="Proteomes" id="UP001301797">
    <property type="component" value="Chromosome"/>
</dbReference>
<dbReference type="SUPFAM" id="SSF51735">
    <property type="entry name" value="NAD(P)-binding Rossmann-fold domains"/>
    <property type="match status" value="1"/>
</dbReference>
<organism evidence="7 8">
    <name type="scientific">Methanochimaera problematica</name>
    <dbReference type="NCBI Taxonomy" id="2609417"/>
    <lineage>
        <taxon>Archaea</taxon>
        <taxon>Methanobacteriati</taxon>
        <taxon>Methanobacteriota</taxon>
        <taxon>Stenosarchaea group</taxon>
        <taxon>Methanomicrobia</taxon>
        <taxon>Methanomicrobiales</taxon>
        <taxon>Methanomicrobiaceae</taxon>
        <taxon>Methanochimaera</taxon>
    </lineage>
</organism>
<keyword evidence="8" id="KW-1185">Reference proteome</keyword>
<evidence type="ECO:0000256" key="2">
    <source>
        <dbReference type="ARBA" id="ARBA00012400"/>
    </source>
</evidence>
<dbReference type="InterPro" id="IPR028161">
    <property type="entry name" value="Met8-like"/>
</dbReference>
<comment type="pathway">
    <text evidence="1">Porphyrin-containing compound metabolism; siroheme biosynthesis; sirohydrochlorin from precorrin-2: step 1/1.</text>
</comment>
<comment type="catalytic activity">
    <reaction evidence="6">
        <text>precorrin-2 + NAD(+) = sirohydrochlorin + NADH + 2 H(+)</text>
        <dbReference type="Rhea" id="RHEA:15613"/>
        <dbReference type="ChEBI" id="CHEBI:15378"/>
        <dbReference type="ChEBI" id="CHEBI:57540"/>
        <dbReference type="ChEBI" id="CHEBI:57945"/>
        <dbReference type="ChEBI" id="CHEBI:58351"/>
        <dbReference type="ChEBI" id="CHEBI:58827"/>
        <dbReference type="EC" id="1.3.1.76"/>
    </reaction>
</comment>
<proteinExistence type="predicted"/>
<dbReference type="GO" id="GO:0004325">
    <property type="term" value="F:ferrochelatase activity"/>
    <property type="evidence" value="ECO:0007669"/>
    <property type="project" value="InterPro"/>
</dbReference>
<accession>A0AA97FBG4</accession>
<evidence type="ECO:0000256" key="6">
    <source>
        <dbReference type="ARBA" id="ARBA00047561"/>
    </source>
</evidence>
<dbReference type="EC" id="1.3.1.76" evidence="2"/>
<dbReference type="InterPro" id="IPR006367">
    <property type="entry name" value="Sirohaem_synthase_N"/>
</dbReference>
<dbReference type="EMBL" id="CP043875">
    <property type="protein sequence ID" value="WOF15894.1"/>
    <property type="molecule type" value="Genomic_DNA"/>
</dbReference>
<dbReference type="Pfam" id="PF13241">
    <property type="entry name" value="NAD_binding_7"/>
    <property type="match status" value="1"/>
</dbReference>
<reference evidence="7 8" key="1">
    <citation type="submission" date="2019-09" db="EMBL/GenBank/DDBJ databases">
        <title>The complete genome of Methanoplanus sp. FWC-SCC4.</title>
        <authorList>
            <person name="Chen S.-C."/>
            <person name="Zhou Y.-Z."/>
            <person name="Lai M.-C."/>
        </authorList>
    </citation>
    <scope>NUCLEOTIDE SEQUENCE [LARGE SCALE GENOMIC DNA]</scope>
    <source>
        <strain evidence="7 8">FWC-SCC4</strain>
    </source>
</reference>
<dbReference type="GO" id="GO:0043115">
    <property type="term" value="F:precorrin-2 dehydrogenase activity"/>
    <property type="evidence" value="ECO:0007669"/>
    <property type="project" value="UniProtKB-EC"/>
</dbReference>
<keyword evidence="5" id="KW-0627">Porphyrin biosynthesis</keyword>
<sequence length="207" mass="23574">MIPLIHEMKGKRIVIFGGGDVGFRKAAYFYPEAEVVVVSRRHLEEIQRMGVLCIEMDLNTASEDDIKKVIGDSVLIVASTSDRTLNNRIGVFAKELGIHFNNADGEPGDIIIPSKISGENYIIAISTGGKSPGMSRYIRLLIEEKCPNIDRMIELQNEVREYLKTTIPEQKKRNEILRKIIYDDKVWSELEINKDFAIKYIKGKYLQ</sequence>
<dbReference type="InterPro" id="IPR036291">
    <property type="entry name" value="NAD(P)-bd_dom_sf"/>
</dbReference>
<evidence type="ECO:0000256" key="3">
    <source>
        <dbReference type="ARBA" id="ARBA00023002"/>
    </source>
</evidence>
<dbReference type="NCBIfam" id="TIGR01470">
    <property type="entry name" value="cysG_Nterm"/>
    <property type="match status" value="1"/>
</dbReference>
<keyword evidence="3" id="KW-0560">Oxidoreductase</keyword>
<protein>
    <recommendedName>
        <fullName evidence="2">precorrin-2 dehydrogenase</fullName>
        <ecNumber evidence="2">1.3.1.76</ecNumber>
    </recommendedName>
</protein>
<evidence type="ECO:0000256" key="1">
    <source>
        <dbReference type="ARBA" id="ARBA00005010"/>
    </source>
</evidence>
<dbReference type="Gene3D" id="3.30.160.110">
    <property type="entry name" value="Siroheme synthase, domain 2"/>
    <property type="match status" value="1"/>
</dbReference>
<evidence type="ECO:0000313" key="7">
    <source>
        <dbReference type="EMBL" id="WOF15894.1"/>
    </source>
</evidence>
<dbReference type="PANTHER" id="PTHR35330">
    <property type="entry name" value="SIROHEME BIOSYNTHESIS PROTEIN MET8"/>
    <property type="match status" value="1"/>
</dbReference>
<evidence type="ECO:0000313" key="8">
    <source>
        <dbReference type="Proteomes" id="UP001301797"/>
    </source>
</evidence>
<dbReference type="AlphaFoldDB" id="A0AA97FBG4"/>
<dbReference type="PANTHER" id="PTHR35330:SF1">
    <property type="entry name" value="SIROHEME BIOSYNTHESIS PROTEIN MET8"/>
    <property type="match status" value="1"/>
</dbReference>
<dbReference type="SUPFAM" id="SSF75615">
    <property type="entry name" value="Siroheme synthase middle domains-like"/>
    <property type="match status" value="1"/>
</dbReference>
<dbReference type="Gene3D" id="3.40.50.720">
    <property type="entry name" value="NAD(P)-binding Rossmann-like Domain"/>
    <property type="match status" value="1"/>
</dbReference>
<evidence type="ECO:0000256" key="4">
    <source>
        <dbReference type="ARBA" id="ARBA00023027"/>
    </source>
</evidence>
<name>A0AA97FBG4_9EURY</name>
<keyword evidence="4" id="KW-0520">NAD</keyword>
<gene>
    <name evidence="7" type="ORF">F1737_03870</name>
</gene>
<evidence type="ECO:0000256" key="5">
    <source>
        <dbReference type="ARBA" id="ARBA00023244"/>
    </source>
</evidence>
<dbReference type="KEGG" id="mefw:F1737_03870"/>